<accession>A0AAU9CW62</accession>
<dbReference type="AlphaFoldDB" id="A0AAU9CW62"/>
<evidence type="ECO:0000313" key="2">
    <source>
        <dbReference type="Proteomes" id="UP001348817"/>
    </source>
</evidence>
<organism evidence="1 2">
    <name type="scientific">Fulvitalea axinellae</name>
    <dbReference type="NCBI Taxonomy" id="1182444"/>
    <lineage>
        <taxon>Bacteria</taxon>
        <taxon>Pseudomonadati</taxon>
        <taxon>Bacteroidota</taxon>
        <taxon>Cytophagia</taxon>
        <taxon>Cytophagales</taxon>
        <taxon>Persicobacteraceae</taxon>
        <taxon>Fulvitalea</taxon>
    </lineage>
</organism>
<sequence>MEENSLSLYIKGVLFGYLANTFPTNTFSPISAL</sequence>
<keyword evidence="2" id="KW-1185">Reference proteome</keyword>
<gene>
    <name evidence="1" type="ORF">FUAX_31660</name>
</gene>
<dbReference type="KEGG" id="fax:FUAX_31660"/>
<dbReference type="Proteomes" id="UP001348817">
    <property type="component" value="Chromosome"/>
</dbReference>
<dbReference type="EMBL" id="AP025314">
    <property type="protein sequence ID" value="BDD10734.1"/>
    <property type="molecule type" value="Genomic_DNA"/>
</dbReference>
<reference evidence="1 2" key="1">
    <citation type="submission" date="2021-12" db="EMBL/GenBank/DDBJ databases">
        <title>Genome sequencing of bacteria with rrn-lacking chromosome and rrn-plasmid.</title>
        <authorList>
            <person name="Anda M."/>
            <person name="Iwasaki W."/>
        </authorList>
    </citation>
    <scope>NUCLEOTIDE SEQUENCE [LARGE SCALE GENOMIC DNA]</scope>
    <source>
        <strain evidence="1 2">DSM 100852</strain>
    </source>
</reference>
<evidence type="ECO:0000313" key="1">
    <source>
        <dbReference type="EMBL" id="BDD10734.1"/>
    </source>
</evidence>
<proteinExistence type="predicted"/>
<name>A0AAU9CW62_9BACT</name>
<protein>
    <submittedName>
        <fullName evidence="1">Uncharacterized protein</fullName>
    </submittedName>
</protein>